<keyword evidence="2" id="KW-1133">Transmembrane helix</keyword>
<dbReference type="Proteomes" id="UP000505355">
    <property type="component" value="Chromosome"/>
</dbReference>
<keyword evidence="2" id="KW-0472">Membrane</keyword>
<sequence>MAKQTHSTKQSHIVSQQGKGASFEQHESYDDSLLPEAVELSKLKELDPNIIDWIKSRTEKEQDARLDFNNRKMGLIESSTRKAFAIDMSTIIAAFLVLIAGMFFSAYLISQNMKVEGTVFGGVILIAVVNSFLNFRKNKPTEKKTTNIK</sequence>
<accession>A0A7D4Q057</accession>
<evidence type="ECO:0000256" key="2">
    <source>
        <dbReference type="SAM" id="Phobius"/>
    </source>
</evidence>
<feature type="compositionally biased region" description="Polar residues" evidence="1">
    <location>
        <begin position="1"/>
        <end position="19"/>
    </location>
</feature>
<proteinExistence type="predicted"/>
<gene>
    <name evidence="3" type="ORF">HQ865_00440</name>
</gene>
<feature type="transmembrane region" description="Helical" evidence="2">
    <location>
        <begin position="115"/>
        <end position="135"/>
    </location>
</feature>
<reference evidence="3 4" key="1">
    <citation type="submission" date="2020-05" db="EMBL/GenBank/DDBJ databases">
        <title>Mucilaginibacter mali sp. nov.</title>
        <authorList>
            <person name="Kim H.S."/>
            <person name="Lee K.C."/>
            <person name="Suh M.K."/>
            <person name="Kim J.-S."/>
            <person name="Han K.-I."/>
            <person name="Eom M.K."/>
            <person name="Shin Y.K."/>
            <person name="Lee J.-S."/>
        </authorList>
    </citation>
    <scope>NUCLEOTIDE SEQUENCE [LARGE SCALE GENOMIC DNA]</scope>
    <source>
        <strain evidence="3 4">G2-14</strain>
    </source>
</reference>
<dbReference type="EMBL" id="CP054139">
    <property type="protein sequence ID" value="QKJ28287.1"/>
    <property type="molecule type" value="Genomic_DNA"/>
</dbReference>
<feature type="region of interest" description="Disordered" evidence="1">
    <location>
        <begin position="1"/>
        <end position="23"/>
    </location>
</feature>
<evidence type="ECO:0000313" key="4">
    <source>
        <dbReference type="Proteomes" id="UP000505355"/>
    </source>
</evidence>
<evidence type="ECO:0008006" key="5">
    <source>
        <dbReference type="Google" id="ProtNLM"/>
    </source>
</evidence>
<feature type="transmembrane region" description="Helical" evidence="2">
    <location>
        <begin position="83"/>
        <end position="109"/>
    </location>
</feature>
<protein>
    <recommendedName>
        <fullName evidence="5">DUF2335 domain-containing protein</fullName>
    </recommendedName>
</protein>
<evidence type="ECO:0000313" key="3">
    <source>
        <dbReference type="EMBL" id="QKJ28287.1"/>
    </source>
</evidence>
<dbReference type="AlphaFoldDB" id="A0A7D4Q057"/>
<keyword evidence="4" id="KW-1185">Reference proteome</keyword>
<organism evidence="3 4">
    <name type="scientific">Mucilaginibacter mali</name>
    <dbReference type="NCBI Taxonomy" id="2740462"/>
    <lineage>
        <taxon>Bacteria</taxon>
        <taxon>Pseudomonadati</taxon>
        <taxon>Bacteroidota</taxon>
        <taxon>Sphingobacteriia</taxon>
        <taxon>Sphingobacteriales</taxon>
        <taxon>Sphingobacteriaceae</taxon>
        <taxon>Mucilaginibacter</taxon>
    </lineage>
</organism>
<name>A0A7D4Q057_9SPHI</name>
<evidence type="ECO:0000256" key="1">
    <source>
        <dbReference type="SAM" id="MobiDB-lite"/>
    </source>
</evidence>
<dbReference type="KEGG" id="mmab:HQ865_00440"/>
<dbReference type="RefSeq" id="WP_173412989.1">
    <property type="nucleotide sequence ID" value="NZ_CP054139.1"/>
</dbReference>
<keyword evidence="2" id="KW-0812">Transmembrane</keyword>